<dbReference type="SUPFAM" id="SSF51695">
    <property type="entry name" value="PLC-like phosphodiesterases"/>
    <property type="match status" value="1"/>
</dbReference>
<protein>
    <recommendedName>
        <fullName evidence="7">Phosphoinositide phospholipase C</fullName>
        <ecNumber evidence="7">3.1.4.11</ecNumber>
    </recommendedName>
</protein>
<keyword evidence="7" id="KW-0442">Lipid degradation</keyword>
<sequence length="541" mass="63548">MATNESGSNRLEMHPILSKEDRKNKELEHIIQRLEQGTTLTHFKRKYPKIERKYFRVRLDTRQLMWFALASNQNGPSSFIRGILDLREIKEIRLGLANNDDQSILDTTTNDTDVVRKWERNQCFIVYYGTGFNLKTLTCAASSSTECEQWIRGLRYLAKDSLNAPHEQQMDIWLRKEISSVDVAELTSCDEIKMKDLKSFLHRNSYKISSQQLKKFFLELDINRSGSLSWRKFRQAFYERLLFDERILTELFIDYFDQRDDDDNEQMSTDNLYRFLMDEQHDDDNNELIRTLLASYFYGNNARLQIERPYLNGQEFSNELWDQRAHSMVTNDMDRPLTHYWIASSHNTYLTGDQVRSESSVDCYARALRMGCRCIEIDCWDGPDGKPVIYHGHTLTSKIRFIDVLRTINEHAFITNEYPIILSVENHCSLPQQRYMANVFREIFGDNLLTEPLDKNGNEMPSPNQLKRKIIIKHKKLPDSSSTNNQDTNLIETATDFDPSNSIKSGRLYLECNEPKGWRPFYFMLTPTNRIQSMTTLPQAI</sequence>
<accession>A0A1Y3B2Z3</accession>
<dbReference type="AlphaFoldDB" id="A0A1Y3B2Z3"/>
<dbReference type="Pfam" id="PF00388">
    <property type="entry name" value="PI-PLC-X"/>
    <property type="match status" value="1"/>
</dbReference>
<keyword evidence="5" id="KW-0456">Lyase</keyword>
<keyword evidence="11" id="KW-1185">Reference proteome</keyword>
<dbReference type="InterPro" id="IPR001192">
    <property type="entry name" value="PI-PLC_fam"/>
</dbReference>
<organism evidence="10 11">
    <name type="scientific">Euroglyphus maynei</name>
    <name type="common">Mayne's house dust mite</name>
    <dbReference type="NCBI Taxonomy" id="6958"/>
    <lineage>
        <taxon>Eukaryota</taxon>
        <taxon>Metazoa</taxon>
        <taxon>Ecdysozoa</taxon>
        <taxon>Arthropoda</taxon>
        <taxon>Chelicerata</taxon>
        <taxon>Arachnida</taxon>
        <taxon>Acari</taxon>
        <taxon>Acariformes</taxon>
        <taxon>Sarcoptiformes</taxon>
        <taxon>Astigmata</taxon>
        <taxon>Psoroptidia</taxon>
        <taxon>Analgoidea</taxon>
        <taxon>Pyroglyphidae</taxon>
        <taxon>Pyroglyphinae</taxon>
        <taxon>Euroglyphus</taxon>
    </lineage>
</organism>
<dbReference type="GO" id="GO:0005509">
    <property type="term" value="F:calcium ion binding"/>
    <property type="evidence" value="ECO:0007669"/>
    <property type="project" value="InterPro"/>
</dbReference>
<dbReference type="PROSITE" id="PS50003">
    <property type="entry name" value="PH_DOMAIN"/>
    <property type="match status" value="1"/>
</dbReference>
<dbReference type="GO" id="GO:0032587">
    <property type="term" value="C:ruffle membrane"/>
    <property type="evidence" value="ECO:0007669"/>
    <property type="project" value="TreeGrafter"/>
</dbReference>
<dbReference type="GO" id="GO:0016829">
    <property type="term" value="F:lyase activity"/>
    <property type="evidence" value="ECO:0007669"/>
    <property type="project" value="UniProtKB-KW"/>
</dbReference>
<reference evidence="10 11" key="1">
    <citation type="submission" date="2017-03" db="EMBL/GenBank/DDBJ databases">
        <title>Genome Survey of Euroglyphus maynei.</title>
        <authorList>
            <person name="Arlian L.G."/>
            <person name="Morgan M.S."/>
            <person name="Rider S.D."/>
        </authorList>
    </citation>
    <scope>NUCLEOTIDE SEQUENCE [LARGE SCALE GENOMIC DNA]</scope>
    <source>
        <strain evidence="10">Arlian Lab</strain>
        <tissue evidence="10">Whole body</tissue>
    </source>
</reference>
<dbReference type="InterPro" id="IPR017946">
    <property type="entry name" value="PLC-like_Pdiesterase_TIM-brl"/>
</dbReference>
<keyword evidence="4" id="KW-1015">Disulfide bond</keyword>
<comment type="catalytic activity">
    <reaction evidence="6">
        <text>a 1,2-diacyl-sn-glycero-3-phospho-(1D-myo-inositol-4,5-bisphosphate) + H2O = 1D-myo-inositol 1,4,5-trisphosphate + a 1,2-diacyl-sn-glycerol + H(+)</text>
        <dbReference type="Rhea" id="RHEA:33179"/>
        <dbReference type="ChEBI" id="CHEBI:15377"/>
        <dbReference type="ChEBI" id="CHEBI:15378"/>
        <dbReference type="ChEBI" id="CHEBI:17815"/>
        <dbReference type="ChEBI" id="CHEBI:58456"/>
        <dbReference type="ChEBI" id="CHEBI:203600"/>
        <dbReference type="EC" id="3.1.4.11"/>
    </reaction>
    <physiologicalReaction direction="left-to-right" evidence="6">
        <dbReference type="Rhea" id="RHEA:33180"/>
    </physiologicalReaction>
</comment>
<dbReference type="SMART" id="SM00233">
    <property type="entry name" value="PH"/>
    <property type="match status" value="1"/>
</dbReference>
<dbReference type="Gene3D" id="1.10.238.10">
    <property type="entry name" value="EF-hand"/>
    <property type="match status" value="1"/>
</dbReference>
<dbReference type="GO" id="GO:0048015">
    <property type="term" value="P:phosphatidylinositol-mediated signaling"/>
    <property type="evidence" value="ECO:0007669"/>
    <property type="project" value="TreeGrafter"/>
</dbReference>
<dbReference type="InterPro" id="IPR000909">
    <property type="entry name" value="PLipase_C_PInositol-sp_X_dom"/>
</dbReference>
<name>A0A1Y3B2Z3_EURMA</name>
<dbReference type="PRINTS" id="PR00390">
    <property type="entry name" value="PHPHLIPASEC"/>
</dbReference>
<evidence type="ECO:0000259" key="8">
    <source>
        <dbReference type="PROSITE" id="PS50003"/>
    </source>
</evidence>
<dbReference type="OrthoDB" id="269822at2759"/>
<gene>
    <name evidence="10" type="ORF">BLA29_004145</name>
</gene>
<dbReference type="EMBL" id="MUJZ01043130">
    <property type="protein sequence ID" value="OTF75191.1"/>
    <property type="molecule type" value="Genomic_DNA"/>
</dbReference>
<evidence type="ECO:0000259" key="9">
    <source>
        <dbReference type="PROSITE" id="PS50222"/>
    </source>
</evidence>
<evidence type="ECO:0000256" key="3">
    <source>
        <dbReference type="ARBA" id="ARBA00022842"/>
    </source>
</evidence>
<dbReference type="PROSITE" id="PS50222">
    <property type="entry name" value="EF_HAND_2"/>
    <property type="match status" value="1"/>
</dbReference>
<evidence type="ECO:0000313" key="11">
    <source>
        <dbReference type="Proteomes" id="UP000194236"/>
    </source>
</evidence>
<evidence type="ECO:0000256" key="2">
    <source>
        <dbReference type="ARBA" id="ARBA00022723"/>
    </source>
</evidence>
<evidence type="ECO:0000313" key="10">
    <source>
        <dbReference type="EMBL" id="OTF75191.1"/>
    </source>
</evidence>
<feature type="domain" description="PH" evidence="8">
    <location>
        <begin position="32"/>
        <end position="159"/>
    </location>
</feature>
<dbReference type="PANTHER" id="PTHR10336:SF159">
    <property type="entry name" value="1-PHOSPHATIDYLINOSITOL 4,5-BISPHOSPHATE PHOSPHODIESTERASE GAMMA"/>
    <property type="match status" value="1"/>
</dbReference>
<dbReference type="PROSITE" id="PS50007">
    <property type="entry name" value="PIPLC_X_DOMAIN"/>
    <property type="match status" value="1"/>
</dbReference>
<comment type="catalytic activity">
    <reaction evidence="1">
        <text>an N-(acyl)-sphingosylphosphoethanolamine = an N-(acyl)-sphingosyl-1,3-cyclic phosphate + ethanolamine</text>
        <dbReference type="Rhea" id="RHEA:60648"/>
        <dbReference type="ChEBI" id="CHEBI:57603"/>
        <dbReference type="ChEBI" id="CHEBI:143891"/>
        <dbReference type="ChEBI" id="CHEBI:143892"/>
    </reaction>
</comment>
<dbReference type="GO" id="GO:0046488">
    <property type="term" value="P:phosphatidylinositol metabolic process"/>
    <property type="evidence" value="ECO:0007669"/>
    <property type="project" value="TreeGrafter"/>
</dbReference>
<comment type="caution">
    <text evidence="10">The sequence shown here is derived from an EMBL/GenBank/DDBJ whole genome shotgun (WGS) entry which is preliminary data.</text>
</comment>
<proteinExistence type="predicted"/>
<dbReference type="Proteomes" id="UP000194236">
    <property type="component" value="Unassembled WGS sequence"/>
</dbReference>
<evidence type="ECO:0000256" key="4">
    <source>
        <dbReference type="ARBA" id="ARBA00023157"/>
    </source>
</evidence>
<keyword evidence="7" id="KW-0378">Hydrolase</keyword>
<dbReference type="InterPro" id="IPR011993">
    <property type="entry name" value="PH-like_dom_sf"/>
</dbReference>
<dbReference type="GO" id="GO:0051209">
    <property type="term" value="P:release of sequestered calcium ion into cytosol"/>
    <property type="evidence" value="ECO:0007669"/>
    <property type="project" value="TreeGrafter"/>
</dbReference>
<dbReference type="SMART" id="SM00148">
    <property type="entry name" value="PLCXc"/>
    <property type="match status" value="1"/>
</dbReference>
<dbReference type="SUPFAM" id="SSF50729">
    <property type="entry name" value="PH domain-like"/>
    <property type="match status" value="1"/>
</dbReference>
<dbReference type="InterPro" id="IPR002048">
    <property type="entry name" value="EF_hand_dom"/>
</dbReference>
<dbReference type="EC" id="3.1.4.11" evidence="7"/>
<dbReference type="Gene3D" id="2.30.29.30">
    <property type="entry name" value="Pleckstrin-homology domain (PH domain)/Phosphotyrosine-binding domain (PTB)"/>
    <property type="match status" value="1"/>
</dbReference>
<feature type="domain" description="EF-hand" evidence="9">
    <location>
        <begin position="208"/>
        <end position="243"/>
    </location>
</feature>
<dbReference type="GO" id="GO:0016042">
    <property type="term" value="P:lipid catabolic process"/>
    <property type="evidence" value="ECO:0007669"/>
    <property type="project" value="UniProtKB-KW"/>
</dbReference>
<dbReference type="InterPro" id="IPR001849">
    <property type="entry name" value="PH_domain"/>
</dbReference>
<keyword evidence="7" id="KW-0443">Lipid metabolism</keyword>
<keyword evidence="3" id="KW-0460">Magnesium</keyword>
<keyword evidence="2" id="KW-0479">Metal-binding</keyword>
<evidence type="ECO:0000256" key="7">
    <source>
        <dbReference type="RuleBase" id="RU361133"/>
    </source>
</evidence>
<dbReference type="Gene3D" id="3.20.20.190">
    <property type="entry name" value="Phosphatidylinositol (PI) phosphodiesterase"/>
    <property type="match status" value="1"/>
</dbReference>
<evidence type="ECO:0000256" key="5">
    <source>
        <dbReference type="ARBA" id="ARBA00023239"/>
    </source>
</evidence>
<dbReference type="GO" id="GO:0004435">
    <property type="term" value="F:phosphatidylinositol-4,5-bisphosphate phospholipase C activity"/>
    <property type="evidence" value="ECO:0007669"/>
    <property type="project" value="UniProtKB-EC"/>
</dbReference>
<evidence type="ECO:0000256" key="1">
    <source>
        <dbReference type="ARBA" id="ARBA00000110"/>
    </source>
</evidence>
<dbReference type="InterPro" id="IPR011992">
    <property type="entry name" value="EF-hand-dom_pair"/>
</dbReference>
<evidence type="ECO:0000256" key="6">
    <source>
        <dbReference type="ARBA" id="ARBA00023674"/>
    </source>
</evidence>
<dbReference type="PANTHER" id="PTHR10336">
    <property type="entry name" value="PHOSPHOINOSITIDE-SPECIFIC PHOSPHOLIPASE C FAMILY PROTEIN"/>
    <property type="match status" value="1"/>
</dbReference>
<dbReference type="SUPFAM" id="SSF47473">
    <property type="entry name" value="EF-hand"/>
    <property type="match status" value="1"/>
</dbReference>